<feature type="transmembrane region" description="Helical" evidence="1">
    <location>
        <begin position="255"/>
        <end position="280"/>
    </location>
</feature>
<feature type="transmembrane region" description="Helical" evidence="1">
    <location>
        <begin position="134"/>
        <end position="155"/>
    </location>
</feature>
<dbReference type="AlphaFoldDB" id="A0A9P1IUL1"/>
<feature type="transmembrane region" description="Helical" evidence="1">
    <location>
        <begin position="13"/>
        <end position="34"/>
    </location>
</feature>
<protein>
    <recommendedName>
        <fullName evidence="4">Seven TM Receptor</fullName>
    </recommendedName>
</protein>
<accession>A0A9P1IUL1</accession>
<dbReference type="InterPro" id="IPR019428">
    <property type="entry name" value="7TM_GPCR_serpentine_rcpt_Str"/>
</dbReference>
<proteinExistence type="predicted"/>
<keyword evidence="3" id="KW-1185">Reference proteome</keyword>
<evidence type="ECO:0000313" key="3">
    <source>
        <dbReference type="Proteomes" id="UP001152747"/>
    </source>
</evidence>
<keyword evidence="1" id="KW-0812">Transmembrane</keyword>
<organism evidence="2 3">
    <name type="scientific">Caenorhabditis angaria</name>
    <dbReference type="NCBI Taxonomy" id="860376"/>
    <lineage>
        <taxon>Eukaryota</taxon>
        <taxon>Metazoa</taxon>
        <taxon>Ecdysozoa</taxon>
        <taxon>Nematoda</taxon>
        <taxon>Chromadorea</taxon>
        <taxon>Rhabditida</taxon>
        <taxon>Rhabditina</taxon>
        <taxon>Rhabditomorpha</taxon>
        <taxon>Rhabditoidea</taxon>
        <taxon>Rhabditidae</taxon>
        <taxon>Peloderinae</taxon>
        <taxon>Caenorhabditis</taxon>
    </lineage>
</organism>
<dbReference type="PANTHER" id="PTHR46000:SF1">
    <property type="entry name" value="SEVEN TM RECEPTOR"/>
    <property type="match status" value="1"/>
</dbReference>
<feature type="transmembrane region" description="Helical" evidence="1">
    <location>
        <begin position="209"/>
        <end position="234"/>
    </location>
</feature>
<feature type="transmembrane region" description="Helical" evidence="1">
    <location>
        <begin position="46"/>
        <end position="68"/>
    </location>
</feature>
<name>A0A9P1IUL1_9PELO</name>
<reference evidence="2" key="1">
    <citation type="submission" date="2022-11" db="EMBL/GenBank/DDBJ databases">
        <authorList>
            <person name="Kikuchi T."/>
        </authorList>
    </citation>
    <scope>NUCLEOTIDE SEQUENCE</scope>
    <source>
        <strain evidence="2">PS1010</strain>
    </source>
</reference>
<feature type="transmembrane region" description="Helical" evidence="1">
    <location>
        <begin position="88"/>
        <end position="113"/>
    </location>
</feature>
<dbReference type="PANTHER" id="PTHR46000">
    <property type="entry name" value="SEVEN TM RECEPTOR-RELATED"/>
    <property type="match status" value="1"/>
</dbReference>
<dbReference type="Proteomes" id="UP001152747">
    <property type="component" value="Unassembled WGS sequence"/>
</dbReference>
<evidence type="ECO:0000313" key="2">
    <source>
        <dbReference type="EMBL" id="CAI5452448.1"/>
    </source>
</evidence>
<sequence length="383" mass="44504">MASLKFFEVARELGTICFGATVIFNSCVIYLTSFHTKRIVGTYKHMIIIFAFFGLLFSFMELLVHPFFHSFNGSFAYFSIEKCFGASWEIRSILLAIYSGVYSTVISFMAVQFMFRYLTLINDPKISYFQGWKLLYWVGYALFFGTLWGSFAHYFGYPDEYSQSYLREVMFDNYNADIEDIPGYLIVAFHPRINDNSPKFVRWMNFTCISGLITILVIQYCIVIFCGVQIYLNMHERMKQYSATHRRLHEQFFRALVYQISAPSLTVHFPIVPVLCAPFFDLKMNLPSGLIVTSFSTYPPIDSLILMLVVSEYREAFRKLSKKYLPQPKVIMNNSERMFQIIIPHKNVGENHRENNADPTDFSDVVISATNNTRNEQSFFVPG</sequence>
<dbReference type="Pfam" id="PF10326">
    <property type="entry name" value="7TM_GPCR_Str"/>
    <property type="match status" value="1"/>
</dbReference>
<keyword evidence="1" id="KW-1133">Transmembrane helix</keyword>
<feature type="transmembrane region" description="Helical" evidence="1">
    <location>
        <begin position="286"/>
        <end position="310"/>
    </location>
</feature>
<keyword evidence="1" id="KW-0472">Membrane</keyword>
<dbReference type="SUPFAM" id="SSF81321">
    <property type="entry name" value="Family A G protein-coupled receptor-like"/>
    <property type="match status" value="1"/>
</dbReference>
<gene>
    <name evidence="2" type="ORF">CAMP_LOCUS15085</name>
</gene>
<dbReference type="OrthoDB" id="5816803at2759"/>
<evidence type="ECO:0008006" key="4">
    <source>
        <dbReference type="Google" id="ProtNLM"/>
    </source>
</evidence>
<dbReference type="EMBL" id="CANHGI010000005">
    <property type="protein sequence ID" value="CAI5452448.1"/>
    <property type="molecule type" value="Genomic_DNA"/>
</dbReference>
<comment type="caution">
    <text evidence="2">The sequence shown here is derived from an EMBL/GenBank/DDBJ whole genome shotgun (WGS) entry which is preliminary data.</text>
</comment>
<evidence type="ECO:0000256" key="1">
    <source>
        <dbReference type="SAM" id="Phobius"/>
    </source>
</evidence>